<dbReference type="Proteomes" id="UP000586093">
    <property type="component" value="Unassembled WGS sequence"/>
</dbReference>
<name>A0A839HJG9_9BURK</name>
<dbReference type="EMBL" id="JACIVI010000005">
    <property type="protein sequence ID" value="MBB1162847.1"/>
    <property type="molecule type" value="Genomic_DNA"/>
</dbReference>
<protein>
    <submittedName>
        <fullName evidence="2">DUF3034 family protein</fullName>
    </submittedName>
</protein>
<evidence type="ECO:0000313" key="2">
    <source>
        <dbReference type="EMBL" id="MBB1162847.1"/>
    </source>
</evidence>
<comment type="caution">
    <text evidence="2">The sequence shown here is derived from an EMBL/GenBank/DDBJ whole genome shotgun (WGS) entry which is preliminary data.</text>
</comment>
<evidence type="ECO:0000313" key="3">
    <source>
        <dbReference type="Proteomes" id="UP000586093"/>
    </source>
</evidence>
<dbReference type="AlphaFoldDB" id="A0A839HJG9"/>
<proteinExistence type="predicted"/>
<dbReference type="Pfam" id="PF11231">
    <property type="entry name" value="DUF3034"/>
    <property type="match status" value="1"/>
</dbReference>
<gene>
    <name evidence="2" type="ORF">H4F90_12750</name>
</gene>
<feature type="chain" id="PRO_5032509878" evidence="1">
    <location>
        <begin position="20"/>
        <end position="305"/>
    </location>
</feature>
<keyword evidence="3" id="KW-1185">Reference proteome</keyword>
<organism evidence="2 3">
    <name type="scientific">Aquariibacter albus</name>
    <dbReference type="NCBI Taxonomy" id="2759899"/>
    <lineage>
        <taxon>Bacteria</taxon>
        <taxon>Pseudomonadati</taxon>
        <taxon>Pseudomonadota</taxon>
        <taxon>Betaproteobacteria</taxon>
        <taxon>Burkholderiales</taxon>
        <taxon>Sphaerotilaceae</taxon>
        <taxon>Aquariibacter</taxon>
    </lineage>
</organism>
<keyword evidence="1" id="KW-0732">Signal</keyword>
<accession>A0A839HJG9</accession>
<reference evidence="2 3" key="1">
    <citation type="submission" date="2020-08" db="EMBL/GenBank/DDBJ databases">
        <title>Aquariorum lacteus gen. nov., sp. nov., a new member of the family Comamonadaceae, isolated from freshwater aquarium.</title>
        <authorList>
            <person name="Chun S.-J."/>
        </authorList>
    </citation>
    <scope>NUCLEOTIDE SEQUENCE [LARGE SCALE GENOMIC DNA]</scope>
    <source>
        <strain evidence="2 3">SJAQ100</strain>
    </source>
</reference>
<evidence type="ECO:0000256" key="1">
    <source>
        <dbReference type="SAM" id="SignalP"/>
    </source>
</evidence>
<sequence>MRFKSSLRPLLAASLTTLATGGALSQDLPRPDLGKLLLTGGVSAFEGSGGGGLTPWALITGYGTRNSYGGNIHYTFFDSGDYQVKSPGVALGIADRFELSYAEHKVETEGGALQGVTVRQNIFGVKLKVLGDAVYDQDSWLPQIAVGAQFKDHQGIRGLGGTTKPTDLGAKKNRGTDYYVSATKLFLAQSLLLNGTVRLTKANQFGVLGFGGDREDRYKPQLEASAAYLLARDWVVGAEYRSKPRNLSIDREKDAFDVFLGWAPNKHLSVVLAYLNIGPLVTGAPGSPINPKTQDGYYLSVTAGF</sequence>
<dbReference type="RefSeq" id="WP_182665192.1">
    <property type="nucleotide sequence ID" value="NZ_JACIVI010000005.1"/>
</dbReference>
<dbReference type="InterPro" id="IPR021393">
    <property type="entry name" value="DUF3034"/>
</dbReference>
<feature type="signal peptide" evidence="1">
    <location>
        <begin position="1"/>
        <end position="19"/>
    </location>
</feature>